<evidence type="ECO:0000313" key="1">
    <source>
        <dbReference type="EMBL" id="KAD4585675.1"/>
    </source>
</evidence>
<dbReference type="AlphaFoldDB" id="A0A5N6NFG0"/>
<organism evidence="1 2">
    <name type="scientific">Mikania micrantha</name>
    <name type="common">bitter vine</name>
    <dbReference type="NCBI Taxonomy" id="192012"/>
    <lineage>
        <taxon>Eukaryota</taxon>
        <taxon>Viridiplantae</taxon>
        <taxon>Streptophyta</taxon>
        <taxon>Embryophyta</taxon>
        <taxon>Tracheophyta</taxon>
        <taxon>Spermatophyta</taxon>
        <taxon>Magnoliopsida</taxon>
        <taxon>eudicotyledons</taxon>
        <taxon>Gunneridae</taxon>
        <taxon>Pentapetalae</taxon>
        <taxon>asterids</taxon>
        <taxon>campanulids</taxon>
        <taxon>Asterales</taxon>
        <taxon>Asteraceae</taxon>
        <taxon>Asteroideae</taxon>
        <taxon>Heliantheae alliance</taxon>
        <taxon>Eupatorieae</taxon>
        <taxon>Mikania</taxon>
    </lineage>
</organism>
<comment type="caution">
    <text evidence="1">The sequence shown here is derived from an EMBL/GenBank/DDBJ whole genome shotgun (WGS) entry which is preliminary data.</text>
</comment>
<accession>A0A5N6NFG0</accession>
<evidence type="ECO:0008006" key="3">
    <source>
        <dbReference type="Google" id="ProtNLM"/>
    </source>
</evidence>
<dbReference type="OrthoDB" id="1305902at2759"/>
<protein>
    <recommendedName>
        <fullName evidence="3">Retrotransposon gag domain-containing protein</fullName>
    </recommendedName>
</protein>
<dbReference type="Proteomes" id="UP000326396">
    <property type="component" value="Linkage Group LG2"/>
</dbReference>
<name>A0A5N6NFG0_9ASTR</name>
<dbReference type="EMBL" id="SZYD01000012">
    <property type="protein sequence ID" value="KAD4585675.1"/>
    <property type="molecule type" value="Genomic_DNA"/>
</dbReference>
<proteinExistence type="predicted"/>
<evidence type="ECO:0000313" key="2">
    <source>
        <dbReference type="Proteomes" id="UP000326396"/>
    </source>
</evidence>
<keyword evidence="2" id="KW-1185">Reference proteome</keyword>
<reference evidence="1 2" key="1">
    <citation type="submission" date="2019-05" db="EMBL/GenBank/DDBJ databases">
        <title>Mikania micrantha, genome provides insights into the molecular mechanism of rapid growth.</title>
        <authorList>
            <person name="Liu B."/>
        </authorList>
    </citation>
    <scope>NUCLEOTIDE SEQUENCE [LARGE SCALE GENOMIC DNA]</scope>
    <source>
        <strain evidence="1">NLD-2019</strain>
        <tissue evidence="1">Leaf</tissue>
    </source>
</reference>
<gene>
    <name evidence="1" type="ORF">E3N88_23276</name>
</gene>
<sequence>MDDDEPYYLAWERFNSILSRCPQHGLSDWALVEKFYNGLTLETKRRFNTAAGGHIMDKKEPEECEAMFEDFSDSCEFKTWKIGKSETRIVSRRSGNKSKRASESSAVDRAKKTKKLTLGVGLHEARQCAWDKFVGRLRLLGVPPTAKRSDWAVCADAMESENVPRCTAWDQPVAWGVAPRAKFIVFFARSTALDSDARFPSFSLPWDINLFKNKKM</sequence>